<dbReference type="GO" id="GO:0033615">
    <property type="term" value="P:mitochondrial proton-transporting ATP synthase complex assembly"/>
    <property type="evidence" value="ECO:0007669"/>
    <property type="project" value="TreeGrafter"/>
</dbReference>
<evidence type="ECO:0000313" key="5">
    <source>
        <dbReference type="EMBL" id="CAI2381152.1"/>
    </source>
</evidence>
<protein>
    <recommendedName>
        <fullName evidence="7">ATP synthase mitochondrial F1 complex assembly factor 1</fullName>
    </recommendedName>
</protein>
<evidence type="ECO:0000313" key="6">
    <source>
        <dbReference type="Proteomes" id="UP001295684"/>
    </source>
</evidence>
<dbReference type="PANTHER" id="PTHR13126:SF0">
    <property type="entry name" value="ATP SYNTHASE MITOCHONDRIAL F1 COMPLEX ASSEMBLY FACTOR 1"/>
    <property type="match status" value="1"/>
</dbReference>
<keyword evidence="4" id="KW-0496">Mitochondrion</keyword>
<sequence length="197" mass="23112">MFLTKRAYKATCLPCRQFSFNYPCPRNLREIMKMSLIEIESPETVKTIWSTYHKERKNTICHVFSATQYQQFHQNLTYAPIFLYPMKKPGGHYNLVSQAQNKSILFTTLEEYRQNPGSASPYLILTMYNELLISKGLGLMRGDIFGNFQGDEATKLMHMCIDSYMNESMYQYAKRFNHEPDRFNIEGYTEMALAKQV</sequence>
<dbReference type="GO" id="GO:0005739">
    <property type="term" value="C:mitochondrion"/>
    <property type="evidence" value="ECO:0007669"/>
    <property type="project" value="UniProtKB-SubCell"/>
</dbReference>
<dbReference type="Proteomes" id="UP001295684">
    <property type="component" value="Unassembled WGS sequence"/>
</dbReference>
<dbReference type="PANTHER" id="PTHR13126">
    <property type="entry name" value="CHAPERONE ATP11"/>
    <property type="match status" value="1"/>
</dbReference>
<evidence type="ECO:0008006" key="7">
    <source>
        <dbReference type="Google" id="ProtNLM"/>
    </source>
</evidence>
<dbReference type="EMBL" id="CAMPGE010023185">
    <property type="protein sequence ID" value="CAI2381152.1"/>
    <property type="molecule type" value="Genomic_DNA"/>
</dbReference>
<accession>A0AAD1Y0C3</accession>
<dbReference type="InterPro" id="IPR010591">
    <property type="entry name" value="ATP11"/>
</dbReference>
<reference evidence="5" key="1">
    <citation type="submission" date="2023-07" db="EMBL/GenBank/DDBJ databases">
        <authorList>
            <consortium name="AG Swart"/>
            <person name="Singh M."/>
            <person name="Singh A."/>
            <person name="Seah K."/>
            <person name="Emmerich C."/>
        </authorList>
    </citation>
    <scope>NUCLEOTIDE SEQUENCE</scope>
    <source>
        <strain evidence="5">DP1</strain>
    </source>
</reference>
<organism evidence="5 6">
    <name type="scientific">Euplotes crassus</name>
    <dbReference type="NCBI Taxonomy" id="5936"/>
    <lineage>
        <taxon>Eukaryota</taxon>
        <taxon>Sar</taxon>
        <taxon>Alveolata</taxon>
        <taxon>Ciliophora</taxon>
        <taxon>Intramacronucleata</taxon>
        <taxon>Spirotrichea</taxon>
        <taxon>Hypotrichia</taxon>
        <taxon>Euplotida</taxon>
        <taxon>Euplotidae</taxon>
        <taxon>Moneuplotes</taxon>
    </lineage>
</organism>
<name>A0AAD1Y0C3_EUPCR</name>
<proteinExistence type="inferred from homology"/>
<keyword evidence="6" id="KW-1185">Reference proteome</keyword>
<comment type="subcellular location">
    <subcellularLocation>
        <location evidence="1">Mitochondrion</location>
    </subcellularLocation>
</comment>
<evidence type="ECO:0000256" key="2">
    <source>
        <dbReference type="ARBA" id="ARBA00009116"/>
    </source>
</evidence>
<gene>
    <name evidence="5" type="ORF">ECRASSUSDP1_LOCUS22599</name>
</gene>
<comment type="caution">
    <text evidence="5">The sequence shown here is derived from an EMBL/GenBank/DDBJ whole genome shotgun (WGS) entry which is preliminary data.</text>
</comment>
<evidence type="ECO:0000256" key="3">
    <source>
        <dbReference type="ARBA" id="ARBA00022946"/>
    </source>
</evidence>
<evidence type="ECO:0000256" key="4">
    <source>
        <dbReference type="ARBA" id="ARBA00023128"/>
    </source>
</evidence>
<comment type="similarity">
    <text evidence="2">Belongs to the ATP11 family.</text>
</comment>
<dbReference type="AlphaFoldDB" id="A0AAD1Y0C3"/>
<evidence type="ECO:0000256" key="1">
    <source>
        <dbReference type="ARBA" id="ARBA00004173"/>
    </source>
</evidence>
<keyword evidence="3" id="KW-0809">Transit peptide</keyword>
<dbReference type="Pfam" id="PF06644">
    <property type="entry name" value="ATP11"/>
    <property type="match status" value="1"/>
</dbReference>